<keyword evidence="5 8" id="KW-0812">Transmembrane</keyword>
<dbReference type="AlphaFoldDB" id="A0A562NS73"/>
<feature type="transmembrane region" description="Helical" evidence="8">
    <location>
        <begin position="20"/>
        <end position="37"/>
    </location>
</feature>
<keyword evidence="7 8" id="KW-0472">Membrane</keyword>
<dbReference type="EMBL" id="VLKU01000004">
    <property type="protein sequence ID" value="TWI34973.1"/>
    <property type="molecule type" value="Genomic_DNA"/>
</dbReference>
<dbReference type="PANTHER" id="PTHR36838">
    <property type="entry name" value="AUXIN EFFLUX CARRIER FAMILY PROTEIN"/>
    <property type="match status" value="1"/>
</dbReference>
<feature type="transmembrane region" description="Helical" evidence="8">
    <location>
        <begin position="295"/>
        <end position="318"/>
    </location>
</feature>
<keyword evidence="10" id="KW-1185">Reference proteome</keyword>
<organism evidence="9 10">
    <name type="scientific">Paracoccus sulfuroxidans</name>
    <dbReference type="NCBI Taxonomy" id="384678"/>
    <lineage>
        <taxon>Bacteria</taxon>
        <taxon>Pseudomonadati</taxon>
        <taxon>Pseudomonadota</taxon>
        <taxon>Alphaproteobacteria</taxon>
        <taxon>Rhodobacterales</taxon>
        <taxon>Paracoccaceae</taxon>
        <taxon>Paracoccus</taxon>
    </lineage>
</organism>
<evidence type="ECO:0000256" key="8">
    <source>
        <dbReference type="SAM" id="Phobius"/>
    </source>
</evidence>
<comment type="caution">
    <text evidence="9">The sequence shown here is derived from an EMBL/GenBank/DDBJ whole genome shotgun (WGS) entry which is preliminary data.</text>
</comment>
<keyword evidence="6 8" id="KW-1133">Transmembrane helix</keyword>
<keyword evidence="4" id="KW-1003">Cell membrane</keyword>
<dbReference type="OrthoDB" id="9805563at2"/>
<evidence type="ECO:0008006" key="11">
    <source>
        <dbReference type="Google" id="ProtNLM"/>
    </source>
</evidence>
<comment type="similarity">
    <text evidence="2">Belongs to the auxin efflux carrier (TC 2.A.69) family.</text>
</comment>
<dbReference type="PANTHER" id="PTHR36838:SF4">
    <property type="entry name" value="AUXIN EFFLUX CARRIER FAMILY PROTEIN"/>
    <property type="match status" value="1"/>
</dbReference>
<evidence type="ECO:0000313" key="9">
    <source>
        <dbReference type="EMBL" id="TWI34973.1"/>
    </source>
</evidence>
<dbReference type="InterPro" id="IPR004776">
    <property type="entry name" value="Mem_transp_PIN-like"/>
</dbReference>
<feature type="transmembrane region" description="Helical" evidence="8">
    <location>
        <begin position="49"/>
        <end position="69"/>
    </location>
</feature>
<evidence type="ECO:0000256" key="7">
    <source>
        <dbReference type="ARBA" id="ARBA00023136"/>
    </source>
</evidence>
<keyword evidence="3" id="KW-0813">Transport</keyword>
<gene>
    <name evidence="9" type="ORF">IQ24_01482</name>
</gene>
<feature type="transmembrane region" description="Helical" evidence="8">
    <location>
        <begin position="174"/>
        <end position="197"/>
    </location>
</feature>
<evidence type="ECO:0000256" key="6">
    <source>
        <dbReference type="ARBA" id="ARBA00022989"/>
    </source>
</evidence>
<dbReference type="RefSeq" id="WP_158637495.1">
    <property type="nucleotide sequence ID" value="NZ_VLKU01000004.1"/>
</dbReference>
<name>A0A562NS73_9RHOB</name>
<protein>
    <recommendedName>
        <fullName evidence="11">AEC family transporter</fullName>
    </recommendedName>
</protein>
<feature type="transmembrane region" description="Helical" evidence="8">
    <location>
        <begin position="139"/>
        <end position="162"/>
    </location>
</feature>
<evidence type="ECO:0000256" key="3">
    <source>
        <dbReference type="ARBA" id="ARBA00022448"/>
    </source>
</evidence>
<sequence length="319" mass="33840">MLRTMIDGARIRPQCRAMSVTASVLPVALVILIGHLARRSALVPENAWPGVEIFCYRILYPAIMLISVYRADLNWTRVGPYGISLLLMTAAGGVLAVIARLIWRMPDPQFTTVFQAVTRWNSFIGLALGASIMGTAGNALISVGIAFLIPIINVVNILLMAIWGTGRGGIGRMLLAIATNPLILGCMGGLALNLGGIRMPEPLAATLDMIGTAAISVSLLIVGAGVQVRRLWSISVPLGMAVGLRLLAMPLIFLALAQYFGLSPDLTMAGMIIASVPTAANGYLIARQMGGDAELFADILSWQTVLSVLSIPFVLSFVT</sequence>
<dbReference type="GO" id="GO:0055085">
    <property type="term" value="P:transmembrane transport"/>
    <property type="evidence" value="ECO:0007669"/>
    <property type="project" value="InterPro"/>
</dbReference>
<evidence type="ECO:0000313" key="10">
    <source>
        <dbReference type="Proteomes" id="UP000316225"/>
    </source>
</evidence>
<accession>A0A562NS73</accession>
<dbReference type="Pfam" id="PF03547">
    <property type="entry name" value="Mem_trans"/>
    <property type="match status" value="1"/>
</dbReference>
<dbReference type="InterPro" id="IPR038770">
    <property type="entry name" value="Na+/solute_symporter_sf"/>
</dbReference>
<evidence type="ECO:0000256" key="5">
    <source>
        <dbReference type="ARBA" id="ARBA00022692"/>
    </source>
</evidence>
<feature type="transmembrane region" description="Helical" evidence="8">
    <location>
        <begin position="238"/>
        <end position="260"/>
    </location>
</feature>
<dbReference type="Proteomes" id="UP000316225">
    <property type="component" value="Unassembled WGS sequence"/>
</dbReference>
<evidence type="ECO:0000256" key="1">
    <source>
        <dbReference type="ARBA" id="ARBA00004651"/>
    </source>
</evidence>
<feature type="transmembrane region" description="Helical" evidence="8">
    <location>
        <begin position="266"/>
        <end position="286"/>
    </location>
</feature>
<comment type="subcellular location">
    <subcellularLocation>
        <location evidence="1">Cell membrane</location>
        <topology evidence="1">Multi-pass membrane protein</topology>
    </subcellularLocation>
</comment>
<reference evidence="9 10" key="1">
    <citation type="journal article" date="2015" name="Stand. Genomic Sci.">
        <title>Genomic Encyclopedia of Bacterial and Archaeal Type Strains, Phase III: the genomes of soil and plant-associated and newly described type strains.</title>
        <authorList>
            <person name="Whitman W.B."/>
            <person name="Woyke T."/>
            <person name="Klenk H.P."/>
            <person name="Zhou Y."/>
            <person name="Lilburn T.G."/>
            <person name="Beck B.J."/>
            <person name="De Vos P."/>
            <person name="Vandamme P."/>
            <person name="Eisen J.A."/>
            <person name="Garrity G."/>
            <person name="Hugenholtz P."/>
            <person name="Kyrpides N.C."/>
        </authorList>
    </citation>
    <scope>NUCLEOTIDE SEQUENCE [LARGE SCALE GENOMIC DNA]</scope>
    <source>
        <strain evidence="9 10">CGMCC 1.5364</strain>
    </source>
</reference>
<proteinExistence type="inferred from homology"/>
<evidence type="ECO:0000256" key="4">
    <source>
        <dbReference type="ARBA" id="ARBA00022475"/>
    </source>
</evidence>
<evidence type="ECO:0000256" key="2">
    <source>
        <dbReference type="ARBA" id="ARBA00010145"/>
    </source>
</evidence>
<dbReference type="GO" id="GO:0005886">
    <property type="term" value="C:plasma membrane"/>
    <property type="evidence" value="ECO:0007669"/>
    <property type="project" value="UniProtKB-SubCell"/>
</dbReference>
<dbReference type="Gene3D" id="1.20.1530.20">
    <property type="match status" value="1"/>
</dbReference>
<feature type="transmembrane region" description="Helical" evidence="8">
    <location>
        <begin position="203"/>
        <end position="226"/>
    </location>
</feature>
<feature type="transmembrane region" description="Helical" evidence="8">
    <location>
        <begin position="81"/>
        <end position="103"/>
    </location>
</feature>